<evidence type="ECO:0000313" key="2">
    <source>
        <dbReference type="EMBL" id="KAG7453188.1"/>
    </source>
</evidence>
<evidence type="ECO:0000256" key="1">
    <source>
        <dbReference type="ARBA" id="ARBA00007865"/>
    </source>
</evidence>
<dbReference type="InterPro" id="IPR007325">
    <property type="entry name" value="KFase/CYL"/>
</dbReference>
<evidence type="ECO:0008006" key="4">
    <source>
        <dbReference type="Google" id="ProtNLM"/>
    </source>
</evidence>
<dbReference type="OrthoDB" id="5396at2759"/>
<organism evidence="2 3">
    <name type="scientific">Guyanagaster necrorhizus</name>
    <dbReference type="NCBI Taxonomy" id="856835"/>
    <lineage>
        <taxon>Eukaryota</taxon>
        <taxon>Fungi</taxon>
        <taxon>Dikarya</taxon>
        <taxon>Basidiomycota</taxon>
        <taxon>Agaricomycotina</taxon>
        <taxon>Agaricomycetes</taxon>
        <taxon>Agaricomycetidae</taxon>
        <taxon>Agaricales</taxon>
        <taxon>Marasmiineae</taxon>
        <taxon>Physalacriaceae</taxon>
        <taxon>Guyanagaster</taxon>
    </lineage>
</organism>
<dbReference type="GO" id="GO:0004061">
    <property type="term" value="F:arylformamidase activity"/>
    <property type="evidence" value="ECO:0007669"/>
    <property type="project" value="InterPro"/>
</dbReference>
<dbReference type="SUPFAM" id="SSF102198">
    <property type="entry name" value="Putative cyclase"/>
    <property type="match status" value="1"/>
</dbReference>
<comment type="caution">
    <text evidence="2">The sequence shown here is derived from an EMBL/GenBank/DDBJ whole genome shotgun (WGS) entry which is preliminary data.</text>
</comment>
<proteinExistence type="inferred from homology"/>
<dbReference type="RefSeq" id="XP_043046688.1">
    <property type="nucleotide sequence ID" value="XM_043181184.1"/>
</dbReference>
<dbReference type="EMBL" id="MU250523">
    <property type="protein sequence ID" value="KAG7453188.1"/>
    <property type="molecule type" value="Genomic_DNA"/>
</dbReference>
<name>A0A9P7W6T1_9AGAR</name>
<dbReference type="PANTHER" id="PTHR34861">
    <property type="match status" value="1"/>
</dbReference>
<gene>
    <name evidence="2" type="ORF">BT62DRAFT_50458</name>
</gene>
<dbReference type="GO" id="GO:0019441">
    <property type="term" value="P:L-tryptophan catabolic process to kynurenine"/>
    <property type="evidence" value="ECO:0007669"/>
    <property type="project" value="InterPro"/>
</dbReference>
<protein>
    <recommendedName>
        <fullName evidence="4">Cyclase</fullName>
    </recommendedName>
</protein>
<reference evidence="2" key="1">
    <citation type="submission" date="2020-11" db="EMBL/GenBank/DDBJ databases">
        <title>Adaptations for nitrogen fixation in a non-lichenized fungal sporocarp promotes dispersal by wood-feeding termites.</title>
        <authorList>
            <consortium name="DOE Joint Genome Institute"/>
            <person name="Koch R.A."/>
            <person name="Yoon G."/>
            <person name="Arayal U."/>
            <person name="Lail K."/>
            <person name="Amirebrahimi M."/>
            <person name="Labutti K."/>
            <person name="Lipzen A."/>
            <person name="Riley R."/>
            <person name="Barry K."/>
            <person name="Henrissat B."/>
            <person name="Grigoriev I.V."/>
            <person name="Herr J.R."/>
            <person name="Aime M.C."/>
        </authorList>
    </citation>
    <scope>NUCLEOTIDE SEQUENCE</scope>
    <source>
        <strain evidence="2">MCA 3950</strain>
    </source>
</reference>
<dbReference type="InterPro" id="IPR037175">
    <property type="entry name" value="KFase_sf"/>
</dbReference>
<evidence type="ECO:0000313" key="3">
    <source>
        <dbReference type="Proteomes" id="UP000812287"/>
    </source>
</evidence>
<accession>A0A9P7W6T1</accession>
<dbReference type="Proteomes" id="UP000812287">
    <property type="component" value="Unassembled WGS sequence"/>
</dbReference>
<comment type="similarity">
    <text evidence="1">Belongs to the Cyclase 1 superfamily.</text>
</comment>
<keyword evidence="3" id="KW-1185">Reference proteome</keyword>
<dbReference type="Pfam" id="PF04199">
    <property type="entry name" value="Cyclase"/>
    <property type="match status" value="1"/>
</dbReference>
<dbReference type="PANTHER" id="PTHR34861:SF10">
    <property type="entry name" value="CYCLASE"/>
    <property type="match status" value="1"/>
</dbReference>
<dbReference type="AlphaFoldDB" id="A0A9P7W6T1"/>
<dbReference type="GeneID" id="66103480"/>
<dbReference type="Gene3D" id="3.50.30.50">
    <property type="entry name" value="Putative cyclase"/>
    <property type="match status" value="1"/>
</dbReference>
<sequence length="362" mass="40575">MTSCGLVPKTSDGRPLPSFDELPHFHSFKGCAWGLWGEDDQLGTINLLTDDVVKQAAREEIITGQSVSLNWPINFPEKPLFKRKAAQIYMIPDERGYAHREDEIEMDTQSGSQWDGMTHLGVVAHNVFYNNTPKDMLLSGKVPIPDPTNIDPRLSRLGIQNWADHGICGRGVFLDLVDFYISSGDPLPYDPWTTYAITVPELEACAAKQGVKFRAGDILLIRVGHIKRYNESSQEEKDAVGSRDEETLAGIDQSDDMKRFLWDNHFSAIVSDQPALERWPPPAGVPHIHQTILGLWGMPIGEMFDLEKLSQVCKKTSRYTFFFSSWPLPIIGGCAAPPNAAVSIHFTTYWFTLLTTTCQAMF</sequence>